<reference evidence="2" key="1">
    <citation type="submission" date="2020-05" db="EMBL/GenBank/DDBJ databases">
        <title>WGS assembly of Panicum virgatum.</title>
        <authorList>
            <person name="Lovell J.T."/>
            <person name="Jenkins J."/>
            <person name="Shu S."/>
            <person name="Juenger T.E."/>
            <person name="Schmutz J."/>
        </authorList>
    </citation>
    <scope>NUCLEOTIDE SEQUENCE</scope>
    <source>
        <strain evidence="2">AP13</strain>
    </source>
</reference>
<name>A0A8T0TM88_PANVG</name>
<evidence type="ECO:0000313" key="2">
    <source>
        <dbReference type="EMBL" id="KAG2610185.1"/>
    </source>
</evidence>
<dbReference type="EMBL" id="CM029043">
    <property type="protein sequence ID" value="KAG2610185.1"/>
    <property type="molecule type" value="Genomic_DNA"/>
</dbReference>
<dbReference type="Proteomes" id="UP000823388">
    <property type="component" value="Chromosome 4K"/>
</dbReference>
<feature type="compositionally biased region" description="Basic and acidic residues" evidence="1">
    <location>
        <begin position="77"/>
        <end position="87"/>
    </location>
</feature>
<evidence type="ECO:0000313" key="3">
    <source>
        <dbReference type="Proteomes" id="UP000823388"/>
    </source>
</evidence>
<evidence type="ECO:0000256" key="1">
    <source>
        <dbReference type="SAM" id="MobiDB-lite"/>
    </source>
</evidence>
<sequence length="96" mass="10382">MREPNLCHATLLRVGRETETASRRRLGLGSPVLRYSSLPESGDLLGSIYIGGRASACGDTETACAGSGTRYSDGAEEELRVYDRTSFEDDNPGVQR</sequence>
<proteinExistence type="predicted"/>
<dbReference type="AlphaFoldDB" id="A0A8T0TM88"/>
<gene>
    <name evidence="2" type="ORF">PVAP13_4KG183666</name>
</gene>
<organism evidence="2 3">
    <name type="scientific">Panicum virgatum</name>
    <name type="common">Blackwell switchgrass</name>
    <dbReference type="NCBI Taxonomy" id="38727"/>
    <lineage>
        <taxon>Eukaryota</taxon>
        <taxon>Viridiplantae</taxon>
        <taxon>Streptophyta</taxon>
        <taxon>Embryophyta</taxon>
        <taxon>Tracheophyta</taxon>
        <taxon>Spermatophyta</taxon>
        <taxon>Magnoliopsida</taxon>
        <taxon>Liliopsida</taxon>
        <taxon>Poales</taxon>
        <taxon>Poaceae</taxon>
        <taxon>PACMAD clade</taxon>
        <taxon>Panicoideae</taxon>
        <taxon>Panicodae</taxon>
        <taxon>Paniceae</taxon>
        <taxon>Panicinae</taxon>
        <taxon>Panicum</taxon>
        <taxon>Panicum sect. Hiantes</taxon>
    </lineage>
</organism>
<comment type="caution">
    <text evidence="2">The sequence shown here is derived from an EMBL/GenBank/DDBJ whole genome shotgun (WGS) entry which is preliminary data.</text>
</comment>
<keyword evidence="3" id="KW-1185">Reference proteome</keyword>
<protein>
    <submittedName>
        <fullName evidence="2">Uncharacterized protein</fullName>
    </submittedName>
</protein>
<accession>A0A8T0TM88</accession>
<feature type="region of interest" description="Disordered" evidence="1">
    <location>
        <begin position="76"/>
        <end position="96"/>
    </location>
</feature>